<proteinExistence type="predicted"/>
<gene>
    <name evidence="1" type="ORF">Homavirus25_2</name>
</gene>
<accession>A0A3G5A528</accession>
<sequence length="151" mass="17796">MEPIIPQKVYSYCSAYIYWSTKFLPDPNIPTKVTLYYPIWCSWITNFFPEWNKFNTMIKQLDLESFIETDLHNSMECTPQQKKEYVPYCPMILIKQNDKIIKIGPPLIALDIFSLCGFDVNKIINCLNTQNTYHDSLDSENINYNTLCIEI</sequence>
<reference evidence="1" key="1">
    <citation type="submission" date="2018-10" db="EMBL/GenBank/DDBJ databases">
        <title>Hidden diversity of soil giant viruses.</title>
        <authorList>
            <person name="Schulz F."/>
            <person name="Alteio L."/>
            <person name="Goudeau D."/>
            <person name="Ryan E.M."/>
            <person name="Malmstrom R.R."/>
            <person name="Blanchard J."/>
            <person name="Woyke T."/>
        </authorList>
    </citation>
    <scope>NUCLEOTIDE SEQUENCE</scope>
    <source>
        <strain evidence="1">HOV1</strain>
    </source>
</reference>
<evidence type="ECO:0000313" key="1">
    <source>
        <dbReference type="EMBL" id="AYV82288.1"/>
    </source>
</evidence>
<organism evidence="1">
    <name type="scientific">Homavirus sp</name>
    <dbReference type="NCBI Taxonomy" id="2487769"/>
    <lineage>
        <taxon>Viruses</taxon>
        <taxon>Varidnaviria</taxon>
        <taxon>Bamfordvirae</taxon>
        <taxon>Nucleocytoviricota</taxon>
        <taxon>Megaviricetes</taxon>
        <taxon>Imitervirales</taxon>
        <taxon>Mimiviridae</taxon>
        <taxon>Klosneuvirinae</taxon>
    </lineage>
</organism>
<name>A0A3G5A528_9VIRU</name>
<dbReference type="EMBL" id="MK072356">
    <property type="protein sequence ID" value="AYV82288.1"/>
    <property type="molecule type" value="Genomic_DNA"/>
</dbReference>
<protein>
    <submittedName>
        <fullName evidence="1">Uncharacterized protein</fullName>
    </submittedName>
</protein>